<proteinExistence type="predicted"/>
<organism evidence="1 2">
    <name type="scientific">Trichinella murrelli</name>
    <dbReference type="NCBI Taxonomy" id="144512"/>
    <lineage>
        <taxon>Eukaryota</taxon>
        <taxon>Metazoa</taxon>
        <taxon>Ecdysozoa</taxon>
        <taxon>Nematoda</taxon>
        <taxon>Enoplea</taxon>
        <taxon>Dorylaimia</taxon>
        <taxon>Trichinellida</taxon>
        <taxon>Trichinellidae</taxon>
        <taxon>Trichinella</taxon>
    </lineage>
</organism>
<accession>A0A0V0TFL4</accession>
<keyword evidence="2" id="KW-1185">Reference proteome</keyword>
<evidence type="ECO:0000313" key="2">
    <source>
        <dbReference type="Proteomes" id="UP000055048"/>
    </source>
</evidence>
<comment type="caution">
    <text evidence="1">The sequence shown here is derived from an EMBL/GenBank/DDBJ whole genome shotgun (WGS) entry which is preliminary data.</text>
</comment>
<dbReference type="Proteomes" id="UP000055048">
    <property type="component" value="Unassembled WGS sequence"/>
</dbReference>
<protein>
    <submittedName>
        <fullName evidence="1">Uncharacterized protein</fullName>
    </submittedName>
</protein>
<name>A0A0V0TFL4_9BILA</name>
<reference evidence="1 2" key="1">
    <citation type="submission" date="2015-01" db="EMBL/GenBank/DDBJ databases">
        <title>Evolution of Trichinella species and genotypes.</title>
        <authorList>
            <person name="Korhonen P.K."/>
            <person name="Edoardo P."/>
            <person name="Giuseppe L.R."/>
            <person name="Gasser R.B."/>
        </authorList>
    </citation>
    <scope>NUCLEOTIDE SEQUENCE [LARGE SCALE GENOMIC DNA]</scope>
    <source>
        <strain evidence="1">ISS417</strain>
    </source>
</reference>
<dbReference type="AlphaFoldDB" id="A0A0V0TFL4"/>
<evidence type="ECO:0000313" key="1">
    <source>
        <dbReference type="EMBL" id="KRX37804.1"/>
    </source>
</evidence>
<dbReference type="EMBL" id="JYDJ01000294">
    <property type="protein sequence ID" value="KRX37804.1"/>
    <property type="molecule type" value="Genomic_DNA"/>
</dbReference>
<gene>
    <name evidence="1" type="ORF">T05_8328</name>
</gene>
<sequence>MGERVPHPGGGCSGRNETDLVGVTHPWAVADLARQGLLTPQRRQRTNQRPGDAFIMSGPLIQSSVYRTMKHAENRSTPKLVVIFAVSFAIASRIVACYCIRINSLFAAVDGVRSSDCLLSNKRTCICCVASSACV</sequence>